<protein>
    <submittedName>
        <fullName evidence="2">Uncharacterized protein</fullName>
    </submittedName>
</protein>
<dbReference type="InterPro" id="IPR029695">
    <property type="entry name" value="TMEM74-like"/>
</dbReference>
<keyword evidence="1" id="KW-0812">Transmembrane</keyword>
<dbReference type="PANTHER" id="PTHR16125">
    <property type="entry name" value="TRANSMEMBRANE PROTEIN 74"/>
    <property type="match status" value="1"/>
</dbReference>
<organism evidence="2 3">
    <name type="scientific">Mytilus galloprovincialis</name>
    <name type="common">Mediterranean mussel</name>
    <dbReference type="NCBI Taxonomy" id="29158"/>
    <lineage>
        <taxon>Eukaryota</taxon>
        <taxon>Metazoa</taxon>
        <taxon>Spiralia</taxon>
        <taxon>Lophotrochozoa</taxon>
        <taxon>Mollusca</taxon>
        <taxon>Bivalvia</taxon>
        <taxon>Autobranchia</taxon>
        <taxon>Pteriomorphia</taxon>
        <taxon>Mytilida</taxon>
        <taxon>Mytiloidea</taxon>
        <taxon>Mytilidae</taxon>
        <taxon>Mytilinae</taxon>
        <taxon>Mytilus</taxon>
    </lineage>
</organism>
<feature type="transmembrane region" description="Helical" evidence="1">
    <location>
        <begin position="28"/>
        <end position="48"/>
    </location>
</feature>
<dbReference type="OrthoDB" id="6096234at2759"/>
<keyword evidence="1" id="KW-1133">Transmembrane helix</keyword>
<keyword evidence="1" id="KW-0472">Membrane</keyword>
<feature type="transmembrane region" description="Helical" evidence="1">
    <location>
        <begin position="68"/>
        <end position="89"/>
    </location>
</feature>
<dbReference type="Proteomes" id="UP000596742">
    <property type="component" value="Unassembled WGS sequence"/>
</dbReference>
<proteinExistence type="predicted"/>
<accession>A0A8B6GDR1</accession>
<evidence type="ECO:0000256" key="1">
    <source>
        <dbReference type="SAM" id="Phobius"/>
    </source>
</evidence>
<keyword evidence="3" id="KW-1185">Reference proteome</keyword>
<dbReference type="Pfam" id="PF14927">
    <property type="entry name" value="Neurensin"/>
    <property type="match status" value="1"/>
</dbReference>
<comment type="caution">
    <text evidence="2">The sequence shown here is derived from an EMBL/GenBank/DDBJ whole genome shotgun (WGS) entry which is preliminary data.</text>
</comment>
<name>A0A8B6GDR1_MYTGA</name>
<evidence type="ECO:0000313" key="3">
    <source>
        <dbReference type="Proteomes" id="UP000596742"/>
    </source>
</evidence>
<dbReference type="AlphaFoldDB" id="A0A8B6GDR1"/>
<dbReference type="EMBL" id="UYJE01008278">
    <property type="protein sequence ID" value="VDI62536.1"/>
    <property type="molecule type" value="Genomic_DNA"/>
</dbReference>
<dbReference type="PANTHER" id="PTHR16125:SF1">
    <property type="entry name" value="TRANSMEMBRANE PROTEIN 74B-LIKE"/>
    <property type="match status" value="1"/>
</dbReference>
<gene>
    <name evidence="2" type="ORF">MGAL_10B056894</name>
</gene>
<evidence type="ECO:0000313" key="2">
    <source>
        <dbReference type="EMBL" id="VDI62536.1"/>
    </source>
</evidence>
<reference evidence="2" key="1">
    <citation type="submission" date="2018-11" db="EMBL/GenBank/DDBJ databases">
        <authorList>
            <person name="Alioto T."/>
            <person name="Alioto T."/>
        </authorList>
    </citation>
    <scope>NUCLEOTIDE SEQUENCE</scope>
</reference>
<sequence>MLPQQIDETPDDTLIVCCCTARDERCTLVPMLIMIVGLVFMVVGFAVPRGYDFDPNKPAREMEATENFYITLGYHLDICITVGMGFIALGGMIVSTLMLQEAFCNNEDDDESFSEYLNLANYSNYGTSVTNDHAPNIQNSR</sequence>